<dbReference type="OrthoDB" id="2560628at2759"/>
<dbReference type="PANTHER" id="PTHR42109">
    <property type="entry name" value="UNPLACED GENOMIC SCAFFOLD UM_SCAF_CONTIG_1.265, WHOLE GENOME SHOTGUN SEQUENCE"/>
    <property type="match status" value="1"/>
</dbReference>
<feature type="transmembrane region" description="Helical" evidence="1">
    <location>
        <begin position="311"/>
        <end position="330"/>
    </location>
</feature>
<comment type="caution">
    <text evidence="3">The sequence shown here is derived from an EMBL/GenBank/DDBJ whole genome shotgun (WGS) entry which is preliminary data.</text>
</comment>
<feature type="non-terminal residue" evidence="3">
    <location>
        <position position="1"/>
    </location>
</feature>
<keyword evidence="1" id="KW-1133">Transmembrane helix</keyword>
<feature type="transmembrane region" description="Helical" evidence="1">
    <location>
        <begin position="202"/>
        <end position="220"/>
    </location>
</feature>
<dbReference type="InterPro" id="IPR056119">
    <property type="entry name" value="DUF7702"/>
</dbReference>
<protein>
    <recommendedName>
        <fullName evidence="2">DUF7702 domain-containing protein</fullName>
    </recommendedName>
</protein>
<feature type="transmembrane region" description="Helical" evidence="1">
    <location>
        <begin position="156"/>
        <end position="181"/>
    </location>
</feature>
<organism evidence="3 4">
    <name type="scientific">Tolypocladium paradoxum</name>
    <dbReference type="NCBI Taxonomy" id="94208"/>
    <lineage>
        <taxon>Eukaryota</taxon>
        <taxon>Fungi</taxon>
        <taxon>Dikarya</taxon>
        <taxon>Ascomycota</taxon>
        <taxon>Pezizomycotina</taxon>
        <taxon>Sordariomycetes</taxon>
        <taxon>Hypocreomycetidae</taxon>
        <taxon>Hypocreales</taxon>
        <taxon>Ophiocordycipitaceae</taxon>
        <taxon>Tolypocladium</taxon>
    </lineage>
</organism>
<dbReference type="EMBL" id="PKSG01000187">
    <property type="protein sequence ID" value="POR37946.1"/>
    <property type="molecule type" value="Genomic_DNA"/>
</dbReference>
<feature type="domain" description="DUF7702" evidence="2">
    <location>
        <begin position="94"/>
        <end position="334"/>
    </location>
</feature>
<feature type="transmembrane region" description="Helical" evidence="1">
    <location>
        <begin position="271"/>
        <end position="291"/>
    </location>
</feature>
<dbReference type="PANTHER" id="PTHR42109:SF2">
    <property type="entry name" value="INTEGRAL MEMBRANE PROTEIN"/>
    <property type="match status" value="1"/>
</dbReference>
<dbReference type="Pfam" id="PF24800">
    <property type="entry name" value="DUF7702"/>
    <property type="match status" value="1"/>
</dbReference>
<keyword evidence="1" id="KW-0472">Membrane</keyword>
<gene>
    <name evidence="3" type="ORF">TPAR_01857</name>
</gene>
<sequence>LIRLVGPRQQPQTRRPWSARGHVGGGYDLYIDEMRTRRGENRAGHQVLRVLQGQFSGKLSDIAAVHLDVDTNRLVRQHRQHHRSTTTAAATMMDAHTALGVAQIVFYVPMVPLAIYLMVRNGKIRPRMAWWPLIPFSLMRLAGGPIIIALEKNPDNLGLIIAAIVLLNVGVIPLIVADLGLTRVVLMDNYSHNPHSNRIGSLLRAAFVIAAALLSAGGALGSQASSDTRSIGHTLTLAGYIIFAVELVTLIGMQLYFWTRRSELLQSSHRVLSGSLVASPFIVVRTIYGILEVVFQNDGATKWNPVYGSAVAFALMALLMEYIALCLYLFTGYSIPAGRGLAAARDAGPAGKV</sequence>
<evidence type="ECO:0000259" key="2">
    <source>
        <dbReference type="Pfam" id="PF24800"/>
    </source>
</evidence>
<dbReference type="AlphaFoldDB" id="A0A2S4L671"/>
<proteinExistence type="predicted"/>
<accession>A0A2S4L671</accession>
<evidence type="ECO:0000313" key="3">
    <source>
        <dbReference type="EMBL" id="POR37946.1"/>
    </source>
</evidence>
<feature type="transmembrane region" description="Helical" evidence="1">
    <location>
        <begin position="129"/>
        <end position="150"/>
    </location>
</feature>
<keyword evidence="1" id="KW-0812">Transmembrane</keyword>
<name>A0A2S4L671_9HYPO</name>
<evidence type="ECO:0000313" key="4">
    <source>
        <dbReference type="Proteomes" id="UP000237481"/>
    </source>
</evidence>
<keyword evidence="4" id="KW-1185">Reference proteome</keyword>
<reference evidence="3 4" key="1">
    <citation type="submission" date="2018-01" db="EMBL/GenBank/DDBJ databases">
        <title>Harnessing the power of phylogenomics to disentangle the directionality and signatures of interkingdom host jumping in the parasitic fungal genus Tolypocladium.</title>
        <authorList>
            <person name="Quandt C.A."/>
            <person name="Patterson W."/>
            <person name="Spatafora J.W."/>
        </authorList>
    </citation>
    <scope>NUCLEOTIDE SEQUENCE [LARGE SCALE GENOMIC DNA]</scope>
    <source>
        <strain evidence="3 4">NRBC 100945</strain>
    </source>
</reference>
<feature type="transmembrane region" description="Helical" evidence="1">
    <location>
        <begin position="240"/>
        <end position="259"/>
    </location>
</feature>
<evidence type="ECO:0000256" key="1">
    <source>
        <dbReference type="SAM" id="Phobius"/>
    </source>
</evidence>
<feature type="transmembrane region" description="Helical" evidence="1">
    <location>
        <begin position="98"/>
        <end position="117"/>
    </location>
</feature>
<dbReference type="Proteomes" id="UP000237481">
    <property type="component" value="Unassembled WGS sequence"/>
</dbReference>